<dbReference type="OrthoDB" id="447173at2759"/>
<keyword evidence="13" id="KW-0206">Cytoskeleton</keyword>
<evidence type="ECO:0000256" key="1">
    <source>
        <dbReference type="ARBA" id="ARBA00004245"/>
    </source>
</evidence>
<keyword evidence="9" id="KW-0067">ATP-binding</keyword>
<dbReference type="Gene3D" id="1.10.8.1220">
    <property type="match status" value="1"/>
</dbReference>
<feature type="domain" description="AAA+ ATPase" evidence="17">
    <location>
        <begin position="2925"/>
        <end position="3091"/>
    </location>
</feature>
<dbReference type="HOGENOM" id="CLU_000038_7_0_1"/>
<reference evidence="18 19" key="1">
    <citation type="journal article" date="2014" name="Genome Announc.">
        <title>Draft genome sequence of Sclerotinia borealis, a psychrophilic plant pathogenic fungus.</title>
        <authorList>
            <person name="Mardanov A.V."/>
            <person name="Beletsky A.V."/>
            <person name="Kadnikov V.V."/>
            <person name="Ignatov A.N."/>
            <person name="Ravin N.V."/>
        </authorList>
    </citation>
    <scope>NUCLEOTIDE SEQUENCE [LARGE SCALE GENOMIC DNA]</scope>
    <source>
        <strain evidence="19">F-4157</strain>
    </source>
</reference>
<evidence type="ECO:0000256" key="7">
    <source>
        <dbReference type="ARBA" id="ARBA00022737"/>
    </source>
</evidence>
<dbReference type="Pfam" id="PF08385">
    <property type="entry name" value="DHC_N1"/>
    <property type="match status" value="1"/>
</dbReference>
<dbReference type="InterPro" id="IPR024317">
    <property type="entry name" value="Dynein_heavy_chain_D4_dom"/>
</dbReference>
<name>W9CSV0_SCLBF</name>
<dbReference type="GO" id="GO:0005524">
    <property type="term" value="F:ATP binding"/>
    <property type="evidence" value="ECO:0007669"/>
    <property type="project" value="UniProtKB-KW"/>
</dbReference>
<feature type="domain" description="AAA+ ATPase" evidence="17">
    <location>
        <begin position="2218"/>
        <end position="2447"/>
    </location>
</feature>
<dbReference type="Pfam" id="PF12777">
    <property type="entry name" value="MT"/>
    <property type="match status" value="1"/>
</dbReference>
<comment type="subunit">
    <text evidence="3">Consists of at least two heavy chains and a number of intermediate and light chains.</text>
</comment>
<evidence type="ECO:0000256" key="12">
    <source>
        <dbReference type="ARBA" id="ARBA00023175"/>
    </source>
</evidence>
<dbReference type="GO" id="GO:0072384">
    <property type="term" value="P:organelle transport along microtubule"/>
    <property type="evidence" value="ECO:0007669"/>
    <property type="project" value="UniProtKB-ARBA"/>
</dbReference>
<feature type="coiled-coil region" evidence="16">
    <location>
        <begin position="3187"/>
        <end position="3249"/>
    </location>
</feature>
<evidence type="ECO:0000313" key="18">
    <source>
        <dbReference type="EMBL" id="ESZ97674.1"/>
    </source>
</evidence>
<dbReference type="FunFam" id="1.10.472.130:FF:000007">
    <property type="entry name" value="Dynein heavy chain, cytoplasmic"/>
    <property type="match status" value="1"/>
</dbReference>
<dbReference type="FunFam" id="1.20.920.30:FF:000001">
    <property type="entry name" value="Cytoplasmic dynein heavy chain 1"/>
    <property type="match status" value="1"/>
</dbReference>
<dbReference type="GO" id="GO:0007097">
    <property type="term" value="P:nuclear migration"/>
    <property type="evidence" value="ECO:0007669"/>
    <property type="project" value="UniProtKB-ARBA"/>
</dbReference>
<dbReference type="Pfam" id="PF12775">
    <property type="entry name" value="AAA_7"/>
    <property type="match status" value="1"/>
</dbReference>
<dbReference type="FunFam" id="3.40.50.300:FF:000075">
    <property type="entry name" value="Dynein heavy chain, cytoplasmic"/>
    <property type="match status" value="1"/>
</dbReference>
<dbReference type="Pfam" id="PF08393">
    <property type="entry name" value="DHC_N2"/>
    <property type="match status" value="1"/>
</dbReference>
<dbReference type="InterPro" id="IPR042228">
    <property type="entry name" value="Dynein_linker_3"/>
</dbReference>
<dbReference type="Gene3D" id="1.20.920.30">
    <property type="match status" value="1"/>
</dbReference>
<evidence type="ECO:0000256" key="8">
    <source>
        <dbReference type="ARBA" id="ARBA00022741"/>
    </source>
</evidence>
<dbReference type="FunFam" id="1.10.8.1220:FF:000004">
    <property type="entry name" value="Dynein heavy chain, cytoplasmic"/>
    <property type="match status" value="1"/>
</dbReference>
<keyword evidence="7" id="KW-0677">Repeat</keyword>
<dbReference type="Gene3D" id="1.10.287.2620">
    <property type="match status" value="1"/>
</dbReference>
<dbReference type="SMART" id="SM00382">
    <property type="entry name" value="AAA"/>
    <property type="match status" value="4"/>
</dbReference>
<evidence type="ECO:0000256" key="6">
    <source>
        <dbReference type="ARBA" id="ARBA00022701"/>
    </source>
</evidence>
<keyword evidence="5" id="KW-0963">Cytoplasm</keyword>
<evidence type="ECO:0000256" key="3">
    <source>
        <dbReference type="ARBA" id="ARBA00011655"/>
    </source>
</evidence>
<dbReference type="GO" id="GO:0051959">
    <property type="term" value="F:dynein light intermediate chain binding"/>
    <property type="evidence" value="ECO:0007669"/>
    <property type="project" value="InterPro"/>
</dbReference>
<dbReference type="Pfam" id="PF12781">
    <property type="entry name" value="AAA_9"/>
    <property type="match status" value="1"/>
</dbReference>
<gene>
    <name evidence="18" type="ORF">SBOR_1931</name>
</gene>
<dbReference type="InterPro" id="IPR042222">
    <property type="entry name" value="Dynein_2_N"/>
</dbReference>
<dbReference type="FunFam" id="1.20.58.1120:FF:000003">
    <property type="entry name" value="Cytoplasmic dynein heavy chain 1"/>
    <property type="match status" value="1"/>
</dbReference>
<dbReference type="Pfam" id="PF18198">
    <property type="entry name" value="AAA_lid_11"/>
    <property type="match status" value="1"/>
</dbReference>
<evidence type="ECO:0000256" key="16">
    <source>
        <dbReference type="SAM" id="Coils"/>
    </source>
</evidence>
<dbReference type="SUPFAM" id="SSF52540">
    <property type="entry name" value="P-loop containing nucleoside triphosphate hydrolases"/>
    <property type="match status" value="4"/>
</dbReference>
<dbReference type="CDD" id="cd00009">
    <property type="entry name" value="AAA"/>
    <property type="match status" value="2"/>
</dbReference>
<dbReference type="GO" id="GO:0048731">
    <property type="term" value="P:system development"/>
    <property type="evidence" value="ECO:0007669"/>
    <property type="project" value="UniProtKB-ARBA"/>
</dbReference>
<keyword evidence="19" id="KW-1185">Reference proteome</keyword>
<dbReference type="Gene3D" id="1.10.8.710">
    <property type="match status" value="1"/>
</dbReference>
<dbReference type="InterPro" id="IPR003593">
    <property type="entry name" value="AAA+_ATPase"/>
</dbReference>
<dbReference type="PANTHER" id="PTHR46532:SF4">
    <property type="entry name" value="AAA+ ATPASE DOMAIN-CONTAINING PROTEIN"/>
    <property type="match status" value="1"/>
</dbReference>
<accession>W9CSV0</accession>
<dbReference type="InterPro" id="IPR004273">
    <property type="entry name" value="Dynein_heavy_D6_P-loop"/>
</dbReference>
<dbReference type="FunFam" id="3.40.50.300:FF:000071">
    <property type="entry name" value="Cytoplasmic dynein heavy chain 1"/>
    <property type="match status" value="1"/>
</dbReference>
<comment type="subcellular location">
    <subcellularLocation>
        <location evidence="1">Cytoplasm</location>
        <location evidence="1">Cytoskeleton</location>
    </subcellularLocation>
</comment>
<dbReference type="Proteomes" id="UP000019487">
    <property type="component" value="Unassembled WGS sequence"/>
</dbReference>
<feature type="coiled-coil region" evidence="16">
    <location>
        <begin position="3420"/>
        <end position="3454"/>
    </location>
</feature>
<evidence type="ECO:0000256" key="14">
    <source>
        <dbReference type="ARBA" id="ARBA00033439"/>
    </source>
</evidence>
<evidence type="ECO:0000256" key="11">
    <source>
        <dbReference type="ARBA" id="ARBA00023054"/>
    </source>
</evidence>
<dbReference type="Pfam" id="PF17852">
    <property type="entry name" value="Dynein_AAA_lid"/>
    <property type="match status" value="1"/>
</dbReference>
<dbReference type="Pfam" id="PF12774">
    <property type="entry name" value="AAA_6"/>
    <property type="match status" value="1"/>
</dbReference>
<dbReference type="InterPro" id="IPR035706">
    <property type="entry name" value="AAA_9"/>
</dbReference>
<dbReference type="FunFam" id="3.40.50.300:FF:000517">
    <property type="entry name" value="Cytoplasmic dynein heavy chain 1"/>
    <property type="match status" value="1"/>
</dbReference>
<dbReference type="FunFam" id="1.10.8.720:FF:000003">
    <property type="entry name" value="Cytoplasmic dynein heavy chain 2"/>
    <property type="match status" value="1"/>
</dbReference>
<comment type="similarity">
    <text evidence="2">Belongs to the dynein heavy chain family.</text>
</comment>
<dbReference type="Gene3D" id="3.40.50.300">
    <property type="entry name" value="P-loop containing nucleotide triphosphate hydrolases"/>
    <property type="match status" value="5"/>
</dbReference>
<evidence type="ECO:0000256" key="2">
    <source>
        <dbReference type="ARBA" id="ARBA00008887"/>
    </source>
</evidence>
<dbReference type="Pfam" id="PF22597">
    <property type="entry name" value="DYN_lid"/>
    <property type="match status" value="1"/>
</dbReference>
<dbReference type="InterPro" id="IPR043157">
    <property type="entry name" value="Dynein_AAA1S"/>
</dbReference>
<dbReference type="InterPro" id="IPR013594">
    <property type="entry name" value="Dynein_heavy_tail"/>
</dbReference>
<keyword evidence="6" id="KW-0493">Microtubule</keyword>
<evidence type="ECO:0000256" key="13">
    <source>
        <dbReference type="ARBA" id="ARBA00023212"/>
    </source>
</evidence>
<keyword evidence="12" id="KW-0505">Motor protein</keyword>
<dbReference type="FunFam" id="3.40.50.300:FF:000122">
    <property type="entry name" value="Cytoplasmic dynein 1 heavy chain"/>
    <property type="match status" value="1"/>
</dbReference>
<dbReference type="Pfam" id="PF03028">
    <property type="entry name" value="Dynein_heavy"/>
    <property type="match status" value="1"/>
</dbReference>
<dbReference type="Gene3D" id="6.10.140.1060">
    <property type="match status" value="1"/>
</dbReference>
<organism evidence="18 19">
    <name type="scientific">Sclerotinia borealis (strain F-4128)</name>
    <dbReference type="NCBI Taxonomy" id="1432307"/>
    <lineage>
        <taxon>Eukaryota</taxon>
        <taxon>Fungi</taxon>
        <taxon>Dikarya</taxon>
        <taxon>Ascomycota</taxon>
        <taxon>Pezizomycotina</taxon>
        <taxon>Leotiomycetes</taxon>
        <taxon>Helotiales</taxon>
        <taxon>Sclerotiniaceae</taxon>
        <taxon>Sclerotinia</taxon>
    </lineage>
</organism>
<evidence type="ECO:0000256" key="9">
    <source>
        <dbReference type="ARBA" id="ARBA00022840"/>
    </source>
</evidence>
<dbReference type="InterPro" id="IPR013602">
    <property type="entry name" value="Dynein_heavy_linker"/>
</dbReference>
<keyword evidence="8" id="KW-0547">Nucleotide-binding</keyword>
<dbReference type="InterPro" id="IPR026983">
    <property type="entry name" value="DHC"/>
</dbReference>
<dbReference type="InterPro" id="IPR041658">
    <property type="entry name" value="AAA_lid_11"/>
</dbReference>
<dbReference type="GO" id="GO:0045505">
    <property type="term" value="F:dynein intermediate chain binding"/>
    <property type="evidence" value="ECO:0007669"/>
    <property type="project" value="InterPro"/>
</dbReference>
<proteinExistence type="inferred from homology"/>
<keyword evidence="11 16" id="KW-0175">Coiled coil</keyword>
<dbReference type="Gene3D" id="1.20.920.20">
    <property type="match status" value="1"/>
</dbReference>
<dbReference type="InterPro" id="IPR027417">
    <property type="entry name" value="P-loop_NTPase"/>
</dbReference>
<dbReference type="InterPro" id="IPR035699">
    <property type="entry name" value="AAA_6"/>
</dbReference>
<dbReference type="InterPro" id="IPR041466">
    <property type="entry name" value="Dynein_AAA5_ext"/>
</dbReference>
<dbReference type="PANTHER" id="PTHR46532">
    <property type="entry name" value="MALE FERTILITY FACTOR KL5"/>
    <property type="match status" value="1"/>
</dbReference>
<evidence type="ECO:0000256" key="5">
    <source>
        <dbReference type="ARBA" id="ARBA00022490"/>
    </source>
</evidence>
<comment type="caution">
    <text evidence="18">The sequence shown here is derived from an EMBL/GenBank/DDBJ whole genome shotgun (WGS) entry which is preliminary data.</text>
</comment>
<dbReference type="GO" id="GO:0008569">
    <property type="term" value="F:minus-end-directed microtubule motor activity"/>
    <property type="evidence" value="ECO:0007669"/>
    <property type="project" value="InterPro"/>
</dbReference>
<dbReference type="FunFam" id="3.40.50.300:FF:000829">
    <property type="entry name" value="Dynein heavy chain, cytoplasmic"/>
    <property type="match status" value="1"/>
</dbReference>
<dbReference type="Gene3D" id="1.10.8.720">
    <property type="entry name" value="Region D6 of dynein motor"/>
    <property type="match status" value="1"/>
</dbReference>
<dbReference type="InterPro" id="IPR042219">
    <property type="entry name" value="AAA_lid_11_sf"/>
</dbReference>
<evidence type="ECO:0000256" key="4">
    <source>
        <dbReference type="ARBA" id="ARBA00022197"/>
    </source>
</evidence>
<dbReference type="Gene3D" id="1.10.472.130">
    <property type="match status" value="1"/>
</dbReference>
<dbReference type="STRING" id="1432307.W9CSV0"/>
<comment type="function">
    <text evidence="15">Cytoplasmic dynein acts as a motor for the intracellular retrograde motility of vesicles and organelles along microtubules. Dynein has ATPase activity; the force-producing power stroke is thought to occur on release of ADP. Required to maintain uniform nuclear distribution in hyphae.</text>
</comment>
<dbReference type="FunFam" id="1.20.140.100:FF:000002">
    <property type="entry name" value="Cytoplasmic dynein heavy chain 1"/>
    <property type="match status" value="1"/>
</dbReference>
<dbReference type="InterPro" id="IPR024743">
    <property type="entry name" value="Dynein_HC_stalk"/>
</dbReference>
<dbReference type="FunFam" id="1.10.8.710:FF:000005">
    <property type="entry name" value="Cytoplasmic dynein heavy chain 1"/>
    <property type="match status" value="1"/>
</dbReference>
<evidence type="ECO:0000313" key="19">
    <source>
        <dbReference type="Proteomes" id="UP000019487"/>
    </source>
</evidence>
<keyword evidence="10" id="KW-0243">Dynein</keyword>
<evidence type="ECO:0000256" key="15">
    <source>
        <dbReference type="ARBA" id="ARBA00055055"/>
    </source>
</evidence>
<feature type="domain" description="AAA+ ATPase" evidence="17">
    <location>
        <begin position="2583"/>
        <end position="2737"/>
    </location>
</feature>
<dbReference type="FunFam" id="1.10.287.2620:FF:000001">
    <property type="entry name" value="Cytoplasmic dynein heavy chain 1"/>
    <property type="match status" value="1"/>
</dbReference>
<dbReference type="GO" id="GO:0030286">
    <property type="term" value="C:dynein complex"/>
    <property type="evidence" value="ECO:0007669"/>
    <property type="project" value="UniProtKB-KW"/>
</dbReference>
<sequence>MSLLDSSSPSGNGANGVGTSAFPSIEPKILVEFFASVLEITLGATRNDLQHADSLLSEARYSDTALRCTRFASESQTAVIYVQKDLVPQEQVDSLDESGSILYNYSLASDISSSPSTTASVAFIKGSQPIDPSIPISSQIQLINLPGAASPNDTTNGQAGASVLHSFVHLALAPYFDAYTKTHQAGSGGRGRLEIEAKTGVSATKKKLAELALALQHLQENIDIPDLTLPLHPMVQHALDEAAARKGKATVDAIPERLMQDSAFLNSLQSLVNGWIKSIQAITKMSRDPTSGTASQEIQFWIHMESTLENIGAQLCSDGVMLTLEILRHAKRFQATLSFTSDTGLKESTDKVQKYNQLMRDFPLDELLSATSLQKVGDALGLIFGHLNKKLRICPYPVRRALPLVESISADLDTRLHSLLHGRSLMHLEYRDFRKLMSVADSIWAIWDDNLKEFTNVAREVTRRRNEKFMPIKIIGKHAELQARLKYVSTFRDNHEQLQRTIVNVLAPKAGEDVPDGAANGIVLVEEVGDVDAVEEIKQAWAALNNVDMLDVSLEGTQLWIEAEGTYNERTSRVENSIIARLRDRLATAKTASEMFRVFSKFNALFVRPKIRGAITEYQTQLIDNVKHDISSLHERFKQQYGHSEAHAMAQLRDLPPVSGAIIWARQIEKQLNGYMKKVEDVLGTDWALHAEGQKLLSDSNLFRNKLDTRPIFEAWLHDVQRKHVTISGRLFNINKIRAANNALELAVNFDHQVIALFKETRNLLWLNYPVPHQINNISKDAKRVYPYAVSLMETVRTFTQTSRQIAEMADVQILLSGYQNEVQALIARGVSLKWESFVHSYDIHIKPTYTKGSIEPAIANRTESKHVQFVREIAASVALLQSKTETLASINATIQKTLAELDKCPYEIAAFQARLETIQMAVDQLNLENYVNLPYWVREMNDRIKVTLLRRLQQAIEVWIDVFENERSDGVNDDSRRKHFSILTESPPENKPSMKRLVHEISMRNQVIYLDPPLEYARASWFSQLHEWLGVVCHLRKIKASRYVMTLGTTNDPEELFTDLPRDCADELLRAYTCVEAKLHDISLYVDKWLQFQSLWDLQSDLVYETLGEQLSKWLQLLQEIRKTRSTFDTTEVSRSFGHLTIDYDQVQTKVNAKYDQWQHEILIKFGSRLGNRVREVYAEFEKARRDLEVQSLEASTAQAVQFITIVQTCKRKVKAWGPEVETFRQGQTTLVRQRYQFPVDWLGVEQIDSEWTSLNEILARKAKIVEDQTDALRAKITAEDRVVGDKIAEITSQWNEEKPVSGTIAPDVASATLTSFESRITKLHEESEMVGRAKEALDLPATADTALVAILEEVQDFKSVWAALSTIWKSLNDLRDMLWTSVQPRKLRSAIDGLIKMTKEMPSRMRQYAAFEHIQNVLRQFLKVNPVVTDLKSEAVRDRHWNKIFKNLKPGKRYSPISMTLGDVWDLNLFSTEKIIRDIIAQAQGEMALEEFLKQVREDWSNYSLDLVNYQNKCRLIRGWDDLFAKCSENLNSLQAMKNSPYYKEFEEEAASWEDKLNRVHVLFDVWIDVQRQWVYLEGVFTGNADIKHLLPIESSRFQNINSEFFAVMKKVYKQPFVLDVLNISGVQKSLERLAELLNKIQKALGEYLERERVSFPRFYFVGDEDLLEIIGNSNDTLRIAKHFKKMFAGLSGLIMDEEHVISGFTSKEGEEVRLKKEISLIKTPKINDWLTLLENSMKSTLAELLADAVEQYEAIFTADDVDQEALNQYISAFPSQIVVLGTQAVWTSCVEKALENEGADLQKLFEQEVKVLRLLASTVLGDLDPIQRKRCEHLITECVHQRDVIEKLRNLNASTPNHYMWLLQMRYVYKPEGDFLQRLYIKMANAKLNYGFEYLGVAERLVRTPLTDRCFLTLTQALCQRLGGSPYGPAGTGKTESVKALGVQLGRFTLVFCCDDTFDFQAMGRIFLGLCQVGAWGCFDEFNRLEERILSAVSQQVQNIQLGLKQGVEDEKAQIELVGRQLHVDANTGLFITMNPGYAGRSNLPDNLKKLFRSVAMSKPDKELIAEVMLYSQGFNQAKQLAKQTVPFFDSCAARLSKQAHYDFGLRALKSVLVSSGGLKRARLTNSDGNLGPEEEVEPQIIVQSLRETIAPKLIKSDVEIMRAIEEESFPGVEYVPASLNDLQNAVKNLAKEKNLVVNDTWMTKILQLYQIQGIHHGVMMVGNSGSGKSVAWKILLQALQQVEGVEGVCHIIDSKVMSKEALYGNLDSTTREWTDGLFTSILRKIVDNLRGEESKRHWIVFDGDVDPEWVENLNSVLDDNKLLTLPNGERLNLPGNVRIMFEVETLKYATLATVSRCGMVWFSEDTVTPNMMVTNYLESLRSTAFEDLDEDAVATGQSAAQALEIQSHVADLLQTFLTTEDFIISALERAEGFNHIMDYTIARVLNTLFSLLNKAVRDIIEYNSQHVDFPLDPDQVESFIAKKLLLALVWSLTGDCPLGDRKSFGDCLAGLATFGNPILGDNSSLIDFDVTLPQAEWSSWQNQVPSIEVNTHSITQTDVVIPTLDTVRHEDVLYSWLAEHKPLLLCGPPGSGKTMTLFSALRKLPNMEVVGLNFSSATTPDLLIKTFEQYCEYKKTVNGVMLSPTQIGRWLVLFCDEINLPAPDKYGTQRAISFLRQLVEQNGFWRTSDKSWVTLDRIQFVGACNPPTDAGRTPMGARFLRHAPLIMVDYPGELSLQQIYGTFNNAILKIIPALRGYSEALTKAMVRFYTESQQRFTPKIQPHYVYSPRELTRWVRGIYEAIRPLETLSIEGLVRIWAHEALRLFQDRLVAEDERKWTDDAVHRIATDFFPTIDEDKALGGPILFSNWLSKNYVPVDREQLRDFVKARLKTFCEEEVDVPLILFNDVLEHVLRIDRVFRQPQGHLILIGVSGSGKTTLSRFVAWMNGLRVFQIKVHGKYSAEDFDDDLRDVLRRCGCKGEKVCFIMDESNVLDSGFLERMNTLLANAEVPGLFEGDEFASLMTACKEGAQRQGLLLDSQEELYKWFTGQIVKNLHVVFTMNPPEDGLSSKAATSPALFNRCVLNWFGDWSDQALFQVGTELTQSVDLDRPNFTAPDSIPVAYRDLSLPANHRETIINSMVYIHYSLQRFNVKLLKQQGKITFLTPRHFLDFVAQYVKLYTEKRDDLEEQQRHLNVGLEKLRDTVDKVRDLRVSLADKKGQLERKDAEANEKLQRMVADQREAEQRKTTSLEIQAALEIQEKVVAERREIVLSDLANAEPAVIEAQKSVSNIKRQHLTEVRSMGNPPQGVKLALDSVCTLLGHKIESWKTVQGIIRKDDFIASIVNYDNERQMTKNLRIKMRNEFLSNDDFTYEKVNRASKACGPLVQWVQAQVNYSEILDRVGPLREEVGLLEEQALQTKAEAQAVENTINTLEQSIATYKTEYAALISETQAIKSEMSKVQFKVDRSVRLLDSLSSERTRWEEGSKSFETQISTLVGDVLVAAAFLAYSGLYDQQYRKNMMEDWLHQLHLSGVNYKQHNPVTEYLSSADERLGWQQDTLPVDDLCTENAIILKRFNRYPLIIDPSGRATEFLQKQSKERKLTVTSFLDDSFTKQLESSLRFGNPILIQDAEYLDPILNHVLNKEYQKTGGRVLIQLGKQEIDFSPAFKIYLSTRDPSATFAPDICSRTTFVNFTVTQSSLQTQSLNDVLKSERPDVDERRSNLIKLQGEFKVHLRQLEKRLLQALNESRGNILDDDNVIETLETLKKEAAEISVKMGNTEGVMAEVDEITLQYNIIARSCSAIFAVLEQLHYLNHFYQFSLQYFLDIFHSVLKGNKRLESETNHDRRRDIIVEDLFVTAYQRTSLGLLQKDKITLAMLLAQAAPYKMDKSLIDVILDESVVGTDLSTDGDKKDEVMSNAVKLVAFTGKLEGVSSESWDRFLSEELAENFVPEVWDNTVEKRDRELISLLLIKLFRLDRFVPAAERFVTAVFGSSLLDVTEDLKQIVEQVSASRPVALCSSPGFDASYKVENLVEQSRAACTNIAMGSNEGLATADKAISNAAATGSWVLVKNVHLAPTWLQSLEKRMDSLKPHANFRLFLSMESSPKIPVNLLRASRVLMYEQPAGVRANMKDSMASLSTRGTKTPVERTRLYLLLSFLHAVVQERLRYAPTLGWKGFWEFNDSDYECSAYIIDTWVETVAAGRSNVAPQNLPWDMLRTLIVETYGGKIDDEEDFARLTQLVHSFMTPAAYDIGHKLVEGIAGDESETGSLVVPSGTTMKDFTDWVKKLPEREPPTYLGLPANAEKLLLVGQGRSMIQNLGKITEILDEGEQIMAEAA</sequence>
<dbReference type="EMBL" id="AYSA01000075">
    <property type="protein sequence ID" value="ESZ97674.1"/>
    <property type="molecule type" value="Genomic_DNA"/>
</dbReference>
<dbReference type="GO" id="GO:0005874">
    <property type="term" value="C:microtubule"/>
    <property type="evidence" value="ECO:0007669"/>
    <property type="project" value="UniProtKB-KW"/>
</dbReference>
<evidence type="ECO:0000259" key="17">
    <source>
        <dbReference type="SMART" id="SM00382"/>
    </source>
</evidence>
<dbReference type="Pfam" id="PF12780">
    <property type="entry name" value="AAA_8"/>
    <property type="match status" value="1"/>
</dbReference>
<dbReference type="GO" id="GO:0003006">
    <property type="term" value="P:developmental process involved in reproduction"/>
    <property type="evidence" value="ECO:0007669"/>
    <property type="project" value="UniProtKB-ARBA"/>
</dbReference>
<dbReference type="InterPro" id="IPR054354">
    <property type="entry name" value="DYNC2H1-like_lid"/>
</dbReference>
<evidence type="ECO:0000256" key="10">
    <source>
        <dbReference type="ARBA" id="ARBA00023017"/>
    </source>
</evidence>
<feature type="domain" description="AAA+ ATPase" evidence="17">
    <location>
        <begin position="1926"/>
        <end position="2064"/>
    </location>
</feature>
<dbReference type="Gene3D" id="1.20.58.1120">
    <property type="match status" value="1"/>
</dbReference>
<dbReference type="FunFam" id="1.20.920.20:FF:000002">
    <property type="entry name" value="Cytoplasmic dynein 1 heavy chain"/>
    <property type="match status" value="1"/>
</dbReference>
<dbReference type="FunFam" id="3.20.180.20:FF:000002">
    <property type="entry name" value="Cytoplasmic dynein heavy chain 1"/>
    <property type="match status" value="1"/>
</dbReference>
<dbReference type="GO" id="GO:0048468">
    <property type="term" value="P:cell development"/>
    <property type="evidence" value="ECO:0007669"/>
    <property type="project" value="UniProtKB-ARBA"/>
</dbReference>
<protein>
    <recommendedName>
        <fullName evidence="4">Dynein heavy chain, cytoplasmic</fullName>
    </recommendedName>
    <alternativeName>
        <fullName evidence="14">Dynein heavy chain, cytosolic</fullName>
    </alternativeName>
</protein>
<dbReference type="Gene3D" id="3.20.180.20">
    <property type="entry name" value="Dynein heavy chain, N-terminal domain 2"/>
    <property type="match status" value="1"/>
</dbReference>
<dbReference type="Gene3D" id="1.20.140.100">
    <property type="entry name" value="Dynein heavy chain, N-terminal domain 2"/>
    <property type="match status" value="1"/>
</dbReference>